<protein>
    <submittedName>
        <fullName evidence="1">Uncharacterized protein</fullName>
    </submittedName>
</protein>
<reference evidence="1 2" key="1">
    <citation type="journal article" date="2012" name="J. Bacteriol.">
        <title>Draft genome sequence of Methanobacterium formicicum DSM 3637, an archaebacterium isolated from the methane producer amoeba Pelomyxa palustris.</title>
        <authorList>
            <person name="Gutierrez G."/>
        </authorList>
    </citation>
    <scope>NUCLEOTIDE SEQUENCE [LARGE SCALE GENOMIC DNA]</scope>
    <source>
        <strain evidence="2">DSM 3637 / PP1</strain>
    </source>
</reference>
<dbReference type="AlphaFoldDB" id="K2QZ66"/>
<dbReference type="RefSeq" id="WP_004030851.1">
    <property type="nucleotide sequence ID" value="NZ_AMPO01000006.1"/>
</dbReference>
<proteinExistence type="predicted"/>
<dbReference type="PATRIC" id="fig|1204725.3.peg.1539"/>
<organism evidence="1 2">
    <name type="scientific">Methanobacterium formicicum (strain DSM 3637 / PP1)</name>
    <dbReference type="NCBI Taxonomy" id="1204725"/>
    <lineage>
        <taxon>Archaea</taxon>
        <taxon>Methanobacteriati</taxon>
        <taxon>Methanobacteriota</taxon>
        <taxon>Methanomada group</taxon>
        <taxon>Methanobacteria</taxon>
        <taxon>Methanobacteriales</taxon>
        <taxon>Methanobacteriaceae</taxon>
        <taxon>Methanobacterium</taxon>
    </lineage>
</organism>
<keyword evidence="2" id="KW-1185">Reference proteome</keyword>
<evidence type="ECO:0000313" key="1">
    <source>
        <dbReference type="EMBL" id="EKF85593.1"/>
    </source>
</evidence>
<dbReference type="PANTHER" id="PTHR35024:SF4">
    <property type="entry name" value="POLYMER-FORMING CYTOSKELETAL PROTEIN"/>
    <property type="match status" value="1"/>
</dbReference>
<evidence type="ECO:0000313" key="2">
    <source>
        <dbReference type="Proteomes" id="UP000007360"/>
    </source>
</evidence>
<gene>
    <name evidence="1" type="ORF">A994_07671</name>
</gene>
<dbReference type="InterPro" id="IPR007607">
    <property type="entry name" value="BacA/B"/>
</dbReference>
<dbReference type="PANTHER" id="PTHR35024">
    <property type="entry name" value="HYPOTHETICAL CYTOSOLIC PROTEIN"/>
    <property type="match status" value="1"/>
</dbReference>
<dbReference type="OrthoDB" id="68068at2157"/>
<sequence length="225" mass="24223">MEIVSDLRINGHGSASGGKYNSVNINGSGKIDGDLECIYLKINGQCNLNGNVTTDQLRVNGNNSIKGNLEVNKMKINGTTDIKGNLSAEKAETYGSISVVGDCNAEFLKIEGTFGIDGLLNADELELRLHGSSRAGEIGGSKITIKRKGKYDIFGLKGMIMPFGAGKELNTETIEGDEIYLENTQAKVVRGDTIELGPGCKIELVEYNSSFKMHNESSVAEQRKI</sequence>
<accession>K2QZ66</accession>
<comment type="caution">
    <text evidence="1">The sequence shown here is derived from an EMBL/GenBank/DDBJ whole genome shotgun (WGS) entry which is preliminary data.</text>
</comment>
<name>K2QZ66_METFP</name>
<dbReference type="Pfam" id="PF04519">
    <property type="entry name" value="Bactofilin"/>
    <property type="match status" value="1"/>
</dbReference>
<dbReference type="Proteomes" id="UP000007360">
    <property type="component" value="Unassembled WGS sequence"/>
</dbReference>
<dbReference type="EMBL" id="AMPO01000006">
    <property type="protein sequence ID" value="EKF85593.1"/>
    <property type="molecule type" value="Genomic_DNA"/>
</dbReference>